<feature type="domain" description="Glycosyl hydrolase 109 C-terminal" evidence="7">
    <location>
        <begin position="135"/>
        <end position="289"/>
    </location>
</feature>
<comment type="similarity">
    <text evidence="2">Belongs to the Gfo/Idh/MocA family. Glycosyl hydrolase 109 subfamily.</text>
</comment>
<proteinExistence type="inferred from homology"/>
<sequence length="373" mass="41577">MGPKESLKVGIVGAAGRPRIFAQALADHPRAAVAAICDVTEERLQQAATYFGSCPAFLSFESMLEETELDAVIIGTPMQFHVEQSLLALEHDLHVISEVPAGISLEECRQLTAAAARSKGQYIMAENCNYMKPHMMIANMARSGLFGELYYAEGEYLHEVKELNERTPWRRQWQTGINGITYGTHSIGPILDWMDGDRIAKVSCIGSGHHYTDSLNRPYAIEDTCVMTAKTERGRLIKIRLDMLSERPGALNYELQGTRGCYESIRYELLGGGKVYLKREGEQKHEWTDLSVAGKEYIPDIWHRLPESMLGSSGHGGSDYVMMTDFLNALTENKPSPISIHKALDMTLPGLISQLSIERGGEWLNVPDSRAWI</sequence>
<dbReference type="InterPro" id="IPR049303">
    <property type="entry name" value="Glyco_hydro_109_C"/>
</dbReference>
<keyword evidence="9" id="KW-1185">Reference proteome</keyword>
<dbReference type="SUPFAM" id="SSF55347">
    <property type="entry name" value="Glyceraldehyde-3-phosphate dehydrogenase-like, C-terminal domain"/>
    <property type="match status" value="1"/>
</dbReference>
<dbReference type="OrthoDB" id="9815825at2"/>
<evidence type="ECO:0000256" key="4">
    <source>
        <dbReference type="ARBA" id="ARBA00023002"/>
    </source>
</evidence>
<dbReference type="GO" id="GO:0016491">
    <property type="term" value="F:oxidoreductase activity"/>
    <property type="evidence" value="ECO:0007669"/>
    <property type="project" value="UniProtKB-KW"/>
</dbReference>
<comment type="cofactor">
    <cofactor evidence="1">
        <name>NAD(+)</name>
        <dbReference type="ChEBI" id="CHEBI:57540"/>
    </cofactor>
</comment>
<evidence type="ECO:0000313" key="9">
    <source>
        <dbReference type="Proteomes" id="UP000282311"/>
    </source>
</evidence>
<evidence type="ECO:0000313" key="8">
    <source>
        <dbReference type="EMBL" id="RKN79197.1"/>
    </source>
</evidence>
<name>A0A3B0C712_9BACL</name>
<dbReference type="RefSeq" id="WP_120749252.1">
    <property type="nucleotide sequence ID" value="NZ_RBAH01000016.1"/>
</dbReference>
<evidence type="ECO:0000259" key="7">
    <source>
        <dbReference type="Pfam" id="PF21252"/>
    </source>
</evidence>
<dbReference type="Gene3D" id="3.30.360.10">
    <property type="entry name" value="Dihydrodipicolinate Reductase, domain 2"/>
    <property type="match status" value="1"/>
</dbReference>
<evidence type="ECO:0000256" key="2">
    <source>
        <dbReference type="ARBA" id="ARBA00009329"/>
    </source>
</evidence>
<dbReference type="PANTHER" id="PTHR43818:SF11">
    <property type="entry name" value="BCDNA.GH03377"/>
    <property type="match status" value="1"/>
</dbReference>
<dbReference type="AlphaFoldDB" id="A0A3B0C712"/>
<accession>A0A3B0C712</accession>
<keyword evidence="5" id="KW-0326">Glycosidase</keyword>
<keyword evidence="3" id="KW-0378">Hydrolase</keyword>
<evidence type="ECO:0000256" key="3">
    <source>
        <dbReference type="ARBA" id="ARBA00022801"/>
    </source>
</evidence>
<feature type="domain" description="Gfo/Idh/MocA-like oxidoreductase N-terminal" evidence="6">
    <location>
        <begin position="7"/>
        <end position="123"/>
    </location>
</feature>
<dbReference type="InterPro" id="IPR050463">
    <property type="entry name" value="Gfo/Idh/MocA_oxidrdct_glycsds"/>
</dbReference>
<dbReference type="Pfam" id="PF21252">
    <property type="entry name" value="Glyco_hydro_109_C"/>
    <property type="match status" value="1"/>
</dbReference>
<gene>
    <name evidence="8" type="ORF">D7M11_21180</name>
</gene>
<reference evidence="8 9" key="1">
    <citation type="journal article" date="2007" name="Int. J. Syst. Evol. Microbiol.">
        <title>Paenibacillus ginsengarvi sp. nov., isolated from soil from ginseng cultivation.</title>
        <authorList>
            <person name="Yoon M.H."/>
            <person name="Ten L.N."/>
            <person name="Im W.T."/>
        </authorList>
    </citation>
    <scope>NUCLEOTIDE SEQUENCE [LARGE SCALE GENOMIC DNA]</scope>
    <source>
        <strain evidence="8 9">KCTC 13059</strain>
    </source>
</reference>
<dbReference type="EMBL" id="RBAH01000016">
    <property type="protein sequence ID" value="RKN79197.1"/>
    <property type="molecule type" value="Genomic_DNA"/>
</dbReference>
<evidence type="ECO:0000256" key="1">
    <source>
        <dbReference type="ARBA" id="ARBA00001911"/>
    </source>
</evidence>
<keyword evidence="4" id="KW-0560">Oxidoreductase</keyword>
<dbReference type="PANTHER" id="PTHR43818">
    <property type="entry name" value="BCDNA.GH03377"/>
    <property type="match status" value="1"/>
</dbReference>
<evidence type="ECO:0000256" key="5">
    <source>
        <dbReference type="ARBA" id="ARBA00023295"/>
    </source>
</evidence>
<dbReference type="GO" id="GO:0016798">
    <property type="term" value="F:hydrolase activity, acting on glycosyl bonds"/>
    <property type="evidence" value="ECO:0007669"/>
    <property type="project" value="UniProtKB-KW"/>
</dbReference>
<dbReference type="InterPro" id="IPR000683">
    <property type="entry name" value="Gfo/Idh/MocA-like_OxRdtase_N"/>
</dbReference>
<evidence type="ECO:0000259" key="6">
    <source>
        <dbReference type="Pfam" id="PF01408"/>
    </source>
</evidence>
<protein>
    <submittedName>
        <fullName evidence="8">Gfo/Idh/MocA family oxidoreductase</fullName>
    </submittedName>
</protein>
<dbReference type="Pfam" id="PF01408">
    <property type="entry name" value="GFO_IDH_MocA"/>
    <property type="match status" value="1"/>
</dbReference>
<dbReference type="GO" id="GO:0000166">
    <property type="term" value="F:nucleotide binding"/>
    <property type="evidence" value="ECO:0007669"/>
    <property type="project" value="InterPro"/>
</dbReference>
<comment type="caution">
    <text evidence="8">The sequence shown here is derived from an EMBL/GenBank/DDBJ whole genome shotgun (WGS) entry which is preliminary data.</text>
</comment>
<dbReference type="InterPro" id="IPR036291">
    <property type="entry name" value="NAD(P)-bd_dom_sf"/>
</dbReference>
<dbReference type="SUPFAM" id="SSF51735">
    <property type="entry name" value="NAD(P)-binding Rossmann-fold domains"/>
    <property type="match status" value="1"/>
</dbReference>
<organism evidence="8 9">
    <name type="scientific">Paenibacillus ginsengarvi</name>
    <dbReference type="NCBI Taxonomy" id="400777"/>
    <lineage>
        <taxon>Bacteria</taxon>
        <taxon>Bacillati</taxon>
        <taxon>Bacillota</taxon>
        <taxon>Bacilli</taxon>
        <taxon>Bacillales</taxon>
        <taxon>Paenibacillaceae</taxon>
        <taxon>Paenibacillus</taxon>
    </lineage>
</organism>
<dbReference type="Gene3D" id="3.40.50.720">
    <property type="entry name" value="NAD(P)-binding Rossmann-like Domain"/>
    <property type="match status" value="1"/>
</dbReference>
<dbReference type="Proteomes" id="UP000282311">
    <property type="component" value="Unassembled WGS sequence"/>
</dbReference>